<dbReference type="AlphaFoldDB" id="A0A812KMS7"/>
<sequence length="242" mass="25342">MSRASALCFGLLVAVGEAVLFAKMEKYRQDDCTGTMYDVDLDASGECLPANNERYICNATGVLYEKFNSSGSNSDCSNALEWGDFYPFNSCSQGYRYLDCVDLPAVTLETFTDTTCTTKEGESIQPIVDCTLIDGAWIKSEYEGGNFTYSAHNSSDCTGDALMSTTIPCGSICTPAMGVSAKNLNACPTTSTTQSTTTTTTTTTTTGTNGTATTSAATTSAATGILGLSCFTASVLVVVGLL</sequence>
<evidence type="ECO:0000313" key="3">
    <source>
        <dbReference type="Proteomes" id="UP000604046"/>
    </source>
</evidence>
<feature type="chain" id="PRO_5032389431" evidence="1">
    <location>
        <begin position="19"/>
        <end position="242"/>
    </location>
</feature>
<name>A0A812KMS7_9DINO</name>
<gene>
    <name evidence="2" type="ORF">SNAT2548_LOCUS9356</name>
</gene>
<keyword evidence="3" id="KW-1185">Reference proteome</keyword>
<evidence type="ECO:0000313" key="2">
    <source>
        <dbReference type="EMBL" id="CAE7230431.1"/>
    </source>
</evidence>
<feature type="signal peptide" evidence="1">
    <location>
        <begin position="1"/>
        <end position="18"/>
    </location>
</feature>
<comment type="caution">
    <text evidence="2">The sequence shown here is derived from an EMBL/GenBank/DDBJ whole genome shotgun (WGS) entry which is preliminary data.</text>
</comment>
<evidence type="ECO:0000256" key="1">
    <source>
        <dbReference type="SAM" id="SignalP"/>
    </source>
</evidence>
<dbReference type="EMBL" id="CAJNDS010000724">
    <property type="protein sequence ID" value="CAE7230431.1"/>
    <property type="molecule type" value="Genomic_DNA"/>
</dbReference>
<organism evidence="2 3">
    <name type="scientific">Symbiodinium natans</name>
    <dbReference type="NCBI Taxonomy" id="878477"/>
    <lineage>
        <taxon>Eukaryota</taxon>
        <taxon>Sar</taxon>
        <taxon>Alveolata</taxon>
        <taxon>Dinophyceae</taxon>
        <taxon>Suessiales</taxon>
        <taxon>Symbiodiniaceae</taxon>
        <taxon>Symbiodinium</taxon>
    </lineage>
</organism>
<dbReference type="Proteomes" id="UP000604046">
    <property type="component" value="Unassembled WGS sequence"/>
</dbReference>
<protein>
    <submittedName>
        <fullName evidence="2">Uncharacterized protein</fullName>
    </submittedName>
</protein>
<reference evidence="2" key="1">
    <citation type="submission" date="2021-02" db="EMBL/GenBank/DDBJ databases">
        <authorList>
            <person name="Dougan E. K."/>
            <person name="Rhodes N."/>
            <person name="Thang M."/>
            <person name="Chan C."/>
        </authorList>
    </citation>
    <scope>NUCLEOTIDE SEQUENCE</scope>
</reference>
<proteinExistence type="predicted"/>
<keyword evidence="1" id="KW-0732">Signal</keyword>
<accession>A0A812KMS7</accession>